<proteinExistence type="predicted"/>
<dbReference type="RefSeq" id="WP_016274671.1">
    <property type="nucleotide sequence ID" value="NZ_CAKOCL010000010.1"/>
</dbReference>
<dbReference type="STRING" id="1235788.C802_00183"/>
<reference evidence="2 4" key="2">
    <citation type="submission" date="2019-04" db="EMBL/GenBank/DDBJ databases">
        <title>Microbes associate with the intestines of laboratory mice.</title>
        <authorList>
            <person name="Navarre W."/>
            <person name="Wong E."/>
            <person name="Huang K."/>
            <person name="Tropini C."/>
            <person name="Ng K."/>
            <person name="Yu B."/>
        </authorList>
    </citation>
    <scope>NUCLEOTIDE SEQUENCE [LARGE SCALE GENOMIC DNA]</scope>
    <source>
        <strain evidence="2 4">NM22_B1</strain>
    </source>
</reference>
<dbReference type="AlphaFoldDB" id="R9ILJ8"/>
<reference evidence="1 3" key="1">
    <citation type="submission" date="2013-04" db="EMBL/GenBank/DDBJ databases">
        <title>The Genome Sequence of Bacteroides massiliensis dnLKV3.</title>
        <authorList>
            <consortium name="The Broad Institute Genomics Platform"/>
            <consortium name="The Broad Institute Genome Sequencing Center for Infectious Disease"/>
            <person name="Earl A."/>
            <person name="Xavier R."/>
            <person name="Kuhn K."/>
            <person name="Stappenbeck T."/>
            <person name="Walker B."/>
            <person name="Young S."/>
            <person name="Zeng Q."/>
            <person name="Gargeya S."/>
            <person name="Fitzgerald M."/>
            <person name="Haas B."/>
            <person name="Abouelleil A."/>
            <person name="Allen A.W."/>
            <person name="Alvarado L."/>
            <person name="Arachchi H.M."/>
            <person name="Berlin A.M."/>
            <person name="Chapman S.B."/>
            <person name="Gainer-Dewar J."/>
            <person name="Goldberg J."/>
            <person name="Griggs A."/>
            <person name="Gujja S."/>
            <person name="Hansen M."/>
            <person name="Howarth C."/>
            <person name="Imamovic A."/>
            <person name="Ireland A."/>
            <person name="Larimer J."/>
            <person name="McCowan C."/>
            <person name="Murphy C."/>
            <person name="Pearson M."/>
            <person name="Poon T.W."/>
            <person name="Priest M."/>
            <person name="Roberts A."/>
            <person name="Saif S."/>
            <person name="Shea T."/>
            <person name="Sisk P."/>
            <person name="Sykes S."/>
            <person name="Wortman J."/>
            <person name="Nusbaum C."/>
            <person name="Birren B."/>
        </authorList>
    </citation>
    <scope>NUCLEOTIDE SEQUENCE [LARGE SCALE GENOMIC DNA]</scope>
    <source>
        <strain evidence="3">dnLKV3</strain>
        <strain evidence="1">DnLKV3</strain>
    </source>
</reference>
<dbReference type="Pfam" id="PF14054">
    <property type="entry name" value="DUF4249"/>
    <property type="match status" value="1"/>
</dbReference>
<dbReference type="OrthoDB" id="1096436at2"/>
<evidence type="ECO:0000313" key="2">
    <source>
        <dbReference type="EMBL" id="TGY71569.1"/>
    </source>
</evidence>
<evidence type="ECO:0000313" key="1">
    <source>
        <dbReference type="EMBL" id="EOS16504.1"/>
    </source>
</evidence>
<dbReference type="HOGENOM" id="CLU_067543_0_0_10"/>
<dbReference type="EMBL" id="SRYJ01000011">
    <property type="protein sequence ID" value="TGY71569.1"/>
    <property type="molecule type" value="Genomic_DNA"/>
</dbReference>
<dbReference type="Proteomes" id="UP000014200">
    <property type="component" value="Unassembled WGS sequence"/>
</dbReference>
<sequence>MKPLLYMILSGIILTSCYRKIDLDEYRTTPKIVINSTVSPDTVVMASITRTWFYPDRSPYVNLPHARVELYINNQYIETMQWKTLDNPGNPDQPDTLFLSDTVPVEGDKIKIVASTPEYGTATAEDVIPKKVPIKDIKHTIKKGNGVYQGELADYYEIYYEIVFDEFPEKNNYYLARITQAQTDYYGYHTLGIDYIDPVFKEQDAILDGSMAFNGLEKRSGALFTDQSINGQTYTLQIKETATKLGEAEQRIISIYSLSESYFLYLLSLQKIAGSTLEGGLGNIGLAEPLRVYSNVVGGTGILGGNQHSEKAITINNPFKNN</sequence>
<dbReference type="GeneID" id="82151947"/>
<keyword evidence="3" id="KW-1185">Reference proteome</keyword>
<comment type="caution">
    <text evidence="1">The sequence shown here is derived from an EMBL/GenBank/DDBJ whole genome shotgun (WGS) entry which is preliminary data.</text>
</comment>
<evidence type="ECO:0000313" key="4">
    <source>
        <dbReference type="Proteomes" id="UP000310760"/>
    </source>
</evidence>
<organism evidence="1 3">
    <name type="scientific">Phocaeicola sartorii</name>
    <dbReference type="NCBI Taxonomy" id="671267"/>
    <lineage>
        <taxon>Bacteria</taxon>
        <taxon>Pseudomonadati</taxon>
        <taxon>Bacteroidota</taxon>
        <taxon>Bacteroidia</taxon>
        <taxon>Bacteroidales</taxon>
        <taxon>Bacteroidaceae</taxon>
        <taxon>Phocaeicola</taxon>
    </lineage>
</organism>
<evidence type="ECO:0000313" key="3">
    <source>
        <dbReference type="Proteomes" id="UP000014200"/>
    </source>
</evidence>
<protein>
    <submittedName>
        <fullName evidence="2">DUF4249 domain-containing protein</fullName>
    </submittedName>
</protein>
<accession>R9ILJ8</accession>
<dbReference type="PROSITE" id="PS51257">
    <property type="entry name" value="PROKAR_LIPOPROTEIN"/>
    <property type="match status" value="1"/>
</dbReference>
<dbReference type="InterPro" id="IPR025345">
    <property type="entry name" value="DUF4249"/>
</dbReference>
<name>R9ILJ8_9BACT</name>
<dbReference type="EMBL" id="ASSP01000003">
    <property type="protein sequence ID" value="EOS16504.1"/>
    <property type="molecule type" value="Genomic_DNA"/>
</dbReference>
<gene>
    <name evidence="1" type="ORF">C802_00183</name>
    <name evidence="2" type="ORF">E5339_06505</name>
</gene>
<dbReference type="PATRIC" id="fig|1235788.3.peg.176"/>
<dbReference type="Proteomes" id="UP000310760">
    <property type="component" value="Unassembled WGS sequence"/>
</dbReference>